<protein>
    <submittedName>
        <fullName evidence="1">Uncharacterized protein</fullName>
    </submittedName>
</protein>
<dbReference type="RefSeq" id="XP_005704348.1">
    <property type="nucleotide sequence ID" value="XM_005704291.1"/>
</dbReference>
<dbReference type="KEGG" id="gsl:Gasu_46500"/>
<gene>
    <name evidence="1" type="ORF">Gasu_46500</name>
</gene>
<dbReference type="Gramene" id="EME27828">
    <property type="protein sequence ID" value="EME27828"/>
    <property type="gene ID" value="Gasu_46500"/>
</dbReference>
<dbReference type="OrthoDB" id="5978at2759"/>
<accession>M2XW33</accession>
<dbReference type="EMBL" id="KB454527">
    <property type="protein sequence ID" value="EME27828.1"/>
    <property type="molecule type" value="Genomic_DNA"/>
</dbReference>
<proteinExistence type="predicted"/>
<evidence type="ECO:0000313" key="2">
    <source>
        <dbReference type="Proteomes" id="UP000030680"/>
    </source>
</evidence>
<dbReference type="AlphaFoldDB" id="M2XW33"/>
<dbReference type="GeneID" id="17086710"/>
<keyword evidence="2" id="KW-1185">Reference proteome</keyword>
<organism evidence="1 2">
    <name type="scientific">Galdieria sulphuraria</name>
    <name type="common">Red alga</name>
    <dbReference type="NCBI Taxonomy" id="130081"/>
    <lineage>
        <taxon>Eukaryota</taxon>
        <taxon>Rhodophyta</taxon>
        <taxon>Bangiophyceae</taxon>
        <taxon>Galdieriales</taxon>
        <taxon>Galdieriaceae</taxon>
        <taxon>Galdieria</taxon>
    </lineage>
</organism>
<sequence>MAAFVSFCSLMSSKKQFRSSFTCSQRYTCSSSARVAPAVTDTFQRQVISMRSRRDLKKEKKLRNLEFAKLHRKRKERKRKVDQETLRVMDDNTFIKEVFSAEENTSD</sequence>
<dbReference type="Proteomes" id="UP000030680">
    <property type="component" value="Unassembled WGS sequence"/>
</dbReference>
<reference evidence="2" key="1">
    <citation type="journal article" date="2013" name="Science">
        <title>Gene transfer from bacteria and archaea facilitated evolution of an extremophilic eukaryote.</title>
        <authorList>
            <person name="Schonknecht G."/>
            <person name="Chen W.H."/>
            <person name="Ternes C.M."/>
            <person name="Barbier G.G."/>
            <person name="Shrestha R.P."/>
            <person name="Stanke M."/>
            <person name="Brautigam A."/>
            <person name="Baker B.J."/>
            <person name="Banfield J.F."/>
            <person name="Garavito R.M."/>
            <person name="Carr K."/>
            <person name="Wilkerson C."/>
            <person name="Rensing S.A."/>
            <person name="Gagneul D."/>
            <person name="Dickenson N.E."/>
            <person name="Oesterhelt C."/>
            <person name="Lercher M.J."/>
            <person name="Weber A.P."/>
        </authorList>
    </citation>
    <scope>NUCLEOTIDE SEQUENCE [LARGE SCALE GENOMIC DNA]</scope>
    <source>
        <strain evidence="2">074W</strain>
    </source>
</reference>
<name>M2XW33_GALSU</name>
<evidence type="ECO:0000313" key="1">
    <source>
        <dbReference type="EMBL" id="EME27828.1"/>
    </source>
</evidence>